<evidence type="ECO:0000256" key="4">
    <source>
        <dbReference type="ARBA" id="ARBA00021582"/>
    </source>
</evidence>
<evidence type="ECO:0000259" key="12">
    <source>
        <dbReference type="Pfam" id="PF01842"/>
    </source>
</evidence>
<dbReference type="SUPFAM" id="SSF55021">
    <property type="entry name" value="ACT-like"/>
    <property type="match status" value="1"/>
</dbReference>
<reference evidence="16" key="1">
    <citation type="submission" date="2021-04" db="EMBL/GenBank/DDBJ databases">
        <title>A novel Synergistetes isolate from a pyrite-forming mixed culture.</title>
        <authorList>
            <person name="Bunk B."/>
            <person name="Sproer C."/>
            <person name="Spring S."/>
            <person name="Pester M."/>
        </authorList>
    </citation>
    <scope>NUCLEOTIDE SEQUENCE [LARGE SCALE GENOMIC DNA]</scope>
    <source>
        <strain evidence="16">J.5.4.2-T.3.5.2</strain>
    </source>
</reference>
<name>A0A9Q7ARK8_9BACT</name>
<accession>A0A9Q7ARK8</accession>
<keyword evidence="10" id="KW-0028">Amino-acid biosynthesis</keyword>
<dbReference type="InterPro" id="IPR006236">
    <property type="entry name" value="PGDH"/>
</dbReference>
<keyword evidence="16" id="KW-1185">Reference proteome</keyword>
<keyword evidence="6 10" id="KW-0520">NAD</keyword>
<feature type="domain" description="D-isomer specific 2-hydroxyacid dehydrogenase NAD-binding" evidence="13">
    <location>
        <begin position="107"/>
        <end position="286"/>
    </location>
</feature>
<dbReference type="GO" id="GO:0051287">
    <property type="term" value="F:NAD binding"/>
    <property type="evidence" value="ECO:0007669"/>
    <property type="project" value="UniProtKB-UniRule"/>
</dbReference>
<evidence type="ECO:0000256" key="5">
    <source>
        <dbReference type="ARBA" id="ARBA00023002"/>
    </source>
</evidence>
<dbReference type="Pfam" id="PF19304">
    <property type="entry name" value="PGDH_inter"/>
    <property type="match status" value="1"/>
</dbReference>
<dbReference type="RefSeq" id="WP_274374754.1">
    <property type="nucleotide sequence ID" value="NZ_CP072943.1"/>
</dbReference>
<dbReference type="PANTHER" id="PTHR42789:SF1">
    <property type="entry name" value="D-ISOMER SPECIFIC 2-HYDROXYACID DEHYDROGENASE FAMILY PROTEIN (AFU_ORTHOLOGUE AFUA_6G10090)"/>
    <property type="match status" value="1"/>
</dbReference>
<dbReference type="KEGG" id="aram:KAR29_06250"/>
<evidence type="ECO:0000259" key="14">
    <source>
        <dbReference type="Pfam" id="PF19304"/>
    </source>
</evidence>
<comment type="catalytic activity">
    <reaction evidence="9 10">
        <text>(2R)-3-phosphoglycerate + NAD(+) = 3-phosphooxypyruvate + NADH + H(+)</text>
        <dbReference type="Rhea" id="RHEA:12641"/>
        <dbReference type="ChEBI" id="CHEBI:15378"/>
        <dbReference type="ChEBI" id="CHEBI:18110"/>
        <dbReference type="ChEBI" id="CHEBI:57540"/>
        <dbReference type="ChEBI" id="CHEBI:57945"/>
        <dbReference type="ChEBI" id="CHEBI:58272"/>
        <dbReference type="EC" id="1.1.1.95"/>
    </reaction>
</comment>
<dbReference type="EMBL" id="CP072943">
    <property type="protein sequence ID" value="QTX33467.1"/>
    <property type="molecule type" value="Genomic_DNA"/>
</dbReference>
<dbReference type="FunFam" id="3.40.50.720:FF:000021">
    <property type="entry name" value="D-3-phosphoglycerate dehydrogenase"/>
    <property type="match status" value="1"/>
</dbReference>
<dbReference type="EC" id="1.1.1.95" evidence="10"/>
<dbReference type="SUPFAM" id="SSF143548">
    <property type="entry name" value="Serine metabolism enzymes domain"/>
    <property type="match status" value="1"/>
</dbReference>
<dbReference type="InterPro" id="IPR006140">
    <property type="entry name" value="D-isomer_DH_NAD-bd"/>
</dbReference>
<dbReference type="Gene3D" id="3.40.50.720">
    <property type="entry name" value="NAD(P)-binding Rossmann-like Domain"/>
    <property type="match status" value="2"/>
</dbReference>
<dbReference type="Pfam" id="PF01842">
    <property type="entry name" value="ACT"/>
    <property type="match status" value="1"/>
</dbReference>
<dbReference type="InterPro" id="IPR036291">
    <property type="entry name" value="NAD(P)-bd_dom_sf"/>
</dbReference>
<keyword evidence="5 10" id="KW-0560">Oxidoreductase</keyword>
<gene>
    <name evidence="15" type="ORF">KAR29_06250</name>
</gene>
<dbReference type="InterPro" id="IPR050857">
    <property type="entry name" value="D-2-hydroxyacid_DH"/>
</dbReference>
<proteinExistence type="inferred from homology"/>
<dbReference type="PANTHER" id="PTHR42789">
    <property type="entry name" value="D-ISOMER SPECIFIC 2-HYDROXYACID DEHYDROGENASE FAMILY PROTEIN (AFU_ORTHOLOGUE AFUA_6G10090)"/>
    <property type="match status" value="1"/>
</dbReference>
<organism evidence="15 16">
    <name type="scientific">Aminithiophilus ramosus</name>
    <dbReference type="NCBI Taxonomy" id="3029084"/>
    <lineage>
        <taxon>Bacteria</taxon>
        <taxon>Thermotogati</taxon>
        <taxon>Synergistota</taxon>
        <taxon>Synergistia</taxon>
        <taxon>Synergistales</taxon>
        <taxon>Aminithiophilaceae</taxon>
        <taxon>Aminithiophilus</taxon>
    </lineage>
</organism>
<dbReference type="PROSITE" id="PS00670">
    <property type="entry name" value="D_2_HYDROXYACID_DH_2"/>
    <property type="match status" value="1"/>
</dbReference>
<feature type="domain" description="ACT" evidence="12">
    <location>
        <begin position="472"/>
        <end position="531"/>
    </location>
</feature>
<dbReference type="Pfam" id="PF00389">
    <property type="entry name" value="2-Hacid_dh"/>
    <property type="match status" value="1"/>
</dbReference>
<dbReference type="Pfam" id="PF02826">
    <property type="entry name" value="2-Hacid_dh_C"/>
    <property type="match status" value="1"/>
</dbReference>
<sequence>MFKVLVTENIHEAGVALFSAAPDVKLEQKVGLSRAELLEAVADVDALVTRSGTPLDGEILDHARSLRVVGRAGVGVDNIDLAEASRRGVVVINAPTGNTLAATEQTLALMLALVRRLPQAHASLTAGQWRRKDFMGRQLHGKKLLVVGLGRIGSQVSIRARAFGMDVSAYDPYIAPARAEKLGVALLDDLQGALSLADVVTIHVPLTDETRGMIGLRELKSMKAGAYFINCARGGLVDEEALAALLREGRLAGAAFDAFSVEPPTADHPLLAPDLRDRVVLTPHIGANTQEAQSAVAEIAATNVLAALRGEPYEHAVNLPFMESLLTGRKRRYLSLARKLGILAANLLSGAPRQVTVTLRGSLFSDEDERVRFELPYRYSPYTVSFLKGFFEVHQGPEVNYMSAPLLAEDRGLSVDEAKGEATTYNNLIEVRVSDGDGDVSMSATVTEEGKQRVVGLNGYWIDLVPEGRLFLFSNHDRPGVIGKVGTMLGEARVNIANFALGRRNGSGLALGALQIDHDVPVDVLERFRADPDVLWAETVVFAEGI</sequence>
<evidence type="ECO:0000256" key="8">
    <source>
        <dbReference type="ARBA" id="ARBA00048126"/>
    </source>
</evidence>
<dbReference type="InterPro" id="IPR045865">
    <property type="entry name" value="ACT-like_dom_sf"/>
</dbReference>
<protein>
    <recommendedName>
        <fullName evidence="4 10">D-3-phosphoglycerate dehydrogenase</fullName>
        <ecNumber evidence="10">1.1.1.95</ecNumber>
    </recommendedName>
</protein>
<evidence type="ECO:0000256" key="10">
    <source>
        <dbReference type="RuleBase" id="RU363003"/>
    </source>
</evidence>
<evidence type="ECO:0000256" key="6">
    <source>
        <dbReference type="ARBA" id="ARBA00023027"/>
    </source>
</evidence>
<dbReference type="InterPro" id="IPR045626">
    <property type="entry name" value="PGDH_ASB_dom"/>
</dbReference>
<dbReference type="CDD" id="cd04902">
    <property type="entry name" value="ACT_3PGDH-xct"/>
    <property type="match status" value="1"/>
</dbReference>
<evidence type="ECO:0000256" key="3">
    <source>
        <dbReference type="ARBA" id="ARBA00005854"/>
    </source>
</evidence>
<comment type="pathway">
    <text evidence="2 10">Amino-acid biosynthesis; L-serine biosynthesis; L-serine from 3-phospho-D-glycerate: step 1/3.</text>
</comment>
<evidence type="ECO:0000313" key="15">
    <source>
        <dbReference type="EMBL" id="QTX33467.1"/>
    </source>
</evidence>
<dbReference type="InterPro" id="IPR002912">
    <property type="entry name" value="ACT_dom"/>
</dbReference>
<keyword evidence="7 10" id="KW-0718">Serine biosynthesis</keyword>
<dbReference type="SUPFAM" id="SSF51735">
    <property type="entry name" value="NAD(P)-binding Rossmann-fold domains"/>
    <property type="match status" value="1"/>
</dbReference>
<dbReference type="Gene3D" id="3.30.70.260">
    <property type="match status" value="1"/>
</dbReference>
<dbReference type="Gene3D" id="3.30.1330.90">
    <property type="entry name" value="D-3-phosphoglycerate dehydrogenase, domain 3"/>
    <property type="match status" value="1"/>
</dbReference>
<dbReference type="GO" id="GO:0004617">
    <property type="term" value="F:phosphoglycerate dehydrogenase activity"/>
    <property type="evidence" value="ECO:0007669"/>
    <property type="project" value="UniProtKB-UniRule"/>
</dbReference>
<comment type="function">
    <text evidence="1">Catalyzes the reversible oxidation of 3-phospho-D-glycerate to 3-phosphonooxypyruvate, the first step of the phosphorylated L-serine biosynthesis pathway. Also catalyzes the reversible oxidation of 2-hydroxyglutarate to 2-oxoglutarate.</text>
</comment>
<dbReference type="NCBIfam" id="TIGR01327">
    <property type="entry name" value="PGDH"/>
    <property type="match status" value="1"/>
</dbReference>
<comment type="similarity">
    <text evidence="3 10">Belongs to the D-isomer specific 2-hydroxyacid dehydrogenase family.</text>
</comment>
<evidence type="ECO:0000259" key="11">
    <source>
        <dbReference type="Pfam" id="PF00389"/>
    </source>
</evidence>
<evidence type="ECO:0000256" key="7">
    <source>
        <dbReference type="ARBA" id="ARBA00023299"/>
    </source>
</evidence>
<evidence type="ECO:0000259" key="13">
    <source>
        <dbReference type="Pfam" id="PF02826"/>
    </source>
</evidence>
<dbReference type="GO" id="GO:0006564">
    <property type="term" value="P:L-serine biosynthetic process"/>
    <property type="evidence" value="ECO:0007669"/>
    <property type="project" value="UniProtKB-UniRule"/>
</dbReference>
<evidence type="ECO:0000256" key="9">
    <source>
        <dbReference type="ARBA" id="ARBA00048731"/>
    </source>
</evidence>
<feature type="domain" description="D-3-phosphoglycerate dehydrogenase ASB" evidence="14">
    <location>
        <begin position="332"/>
        <end position="457"/>
    </location>
</feature>
<dbReference type="InterPro" id="IPR029753">
    <property type="entry name" value="D-isomer_DH_CS"/>
</dbReference>
<evidence type="ECO:0000256" key="2">
    <source>
        <dbReference type="ARBA" id="ARBA00005216"/>
    </source>
</evidence>
<dbReference type="SUPFAM" id="SSF52283">
    <property type="entry name" value="Formate/glycerate dehydrogenase catalytic domain-like"/>
    <property type="match status" value="1"/>
</dbReference>
<dbReference type="PROSITE" id="PS00671">
    <property type="entry name" value="D_2_HYDROXYACID_DH_3"/>
    <property type="match status" value="1"/>
</dbReference>
<dbReference type="InterPro" id="IPR006139">
    <property type="entry name" value="D-isomer_2_OHA_DH_cat_dom"/>
</dbReference>
<dbReference type="CDD" id="cd12173">
    <property type="entry name" value="PGDH_4"/>
    <property type="match status" value="1"/>
</dbReference>
<dbReference type="Proteomes" id="UP000671879">
    <property type="component" value="Chromosome"/>
</dbReference>
<feature type="domain" description="D-isomer specific 2-hydroxyacid dehydrogenase catalytic" evidence="11">
    <location>
        <begin position="4"/>
        <end position="318"/>
    </location>
</feature>
<evidence type="ECO:0000256" key="1">
    <source>
        <dbReference type="ARBA" id="ARBA00003800"/>
    </source>
</evidence>
<dbReference type="InterPro" id="IPR029009">
    <property type="entry name" value="ASB_dom_sf"/>
</dbReference>
<dbReference type="AlphaFoldDB" id="A0A9Q7ARK8"/>
<evidence type="ECO:0000313" key="16">
    <source>
        <dbReference type="Proteomes" id="UP000671879"/>
    </source>
</evidence>
<comment type="catalytic activity">
    <reaction evidence="8">
        <text>(R)-2-hydroxyglutarate + NAD(+) = 2-oxoglutarate + NADH + H(+)</text>
        <dbReference type="Rhea" id="RHEA:49612"/>
        <dbReference type="ChEBI" id="CHEBI:15378"/>
        <dbReference type="ChEBI" id="CHEBI:15801"/>
        <dbReference type="ChEBI" id="CHEBI:16810"/>
        <dbReference type="ChEBI" id="CHEBI:57540"/>
        <dbReference type="ChEBI" id="CHEBI:57945"/>
        <dbReference type="EC" id="1.1.1.399"/>
    </reaction>
</comment>